<sequence>MRFKSGLVGMLAVVGTSILSAAHAVDSSSDMTSVSDFPKEFKAPAVERDYTKRVEMIPMRDGVKLHTLIMVPKGARNAPILLTRTPYNAAARIERSKSRSLVNTLALSDEEFAKAGYIRVFQDVRGKYGSEGDYVMMWPVRGPLNSAKVDHTTDTWDTIEWLVKNLSESNGRVGMIGSSYEGFTTAIALLDPHPALKAAVPESPVMDGWMGDDWFHHGAFRQMMLPYIYMQTSSREAGIYSGLGGDASRNTHDDYDTFLRAGSAGDYVRTYGFDQLPWVARAMAHPAYDAFWQGQALDKLLAARPSKVPTLWEQGLWDSDDIYGANQAWRAQKAAGKMDNNWLVMGPWKHSQVNGTGYEMGPLKWEGDTAKQYNRDMVLPFFEHYLRDGPDHKLPRVTVYNTGENRWEHFDDWPTACERGCATGMKPIYMSEGSTLSFDAPTGSGEQADTYTSDPAKPVPFIPRPILDPFSNMAAGSWNGWGDALFTDQRFVDGRPDVLTYETPVLTSPVGVQGIPIVDLRAITTGSDGDFVVKLIDVYPADYPNNPKMRGYQLPIAMDILRGRYRTSFEHPSAIPPNKPQQYRFELPNVNHVFQPGHRIMVQIQSTLFPIYDRNPQTFVPNIFNARPGDYQKAQISILRSKAQPSAVLLPLVK</sequence>
<evidence type="ECO:0000313" key="5">
    <source>
        <dbReference type="Proteomes" id="UP001595904"/>
    </source>
</evidence>
<name>A0ABV8T218_9GAMM</name>
<dbReference type="InterPro" id="IPR008979">
    <property type="entry name" value="Galactose-bd-like_sf"/>
</dbReference>
<dbReference type="PANTHER" id="PTHR43056">
    <property type="entry name" value="PEPTIDASE S9 PROLYL OLIGOPEPTIDASE"/>
    <property type="match status" value="1"/>
</dbReference>
<evidence type="ECO:0000256" key="2">
    <source>
        <dbReference type="SAM" id="SignalP"/>
    </source>
</evidence>
<evidence type="ECO:0000259" key="3">
    <source>
        <dbReference type="SMART" id="SM00939"/>
    </source>
</evidence>
<dbReference type="Pfam" id="PF02129">
    <property type="entry name" value="Peptidase_S15"/>
    <property type="match status" value="1"/>
</dbReference>
<reference evidence="5" key="1">
    <citation type="journal article" date="2019" name="Int. J. Syst. Evol. Microbiol.">
        <title>The Global Catalogue of Microorganisms (GCM) 10K type strain sequencing project: providing services to taxonomists for standard genome sequencing and annotation.</title>
        <authorList>
            <consortium name="The Broad Institute Genomics Platform"/>
            <consortium name="The Broad Institute Genome Sequencing Center for Infectious Disease"/>
            <person name="Wu L."/>
            <person name="Ma J."/>
        </authorList>
    </citation>
    <scope>NUCLEOTIDE SEQUENCE [LARGE SCALE GENOMIC DNA]</scope>
    <source>
        <strain evidence="5">CGMCC 1.10759</strain>
    </source>
</reference>
<protein>
    <submittedName>
        <fullName evidence="4">CocE/NonD family hydrolase</fullName>
    </submittedName>
</protein>
<dbReference type="SMART" id="SM00939">
    <property type="entry name" value="PepX_C"/>
    <property type="match status" value="1"/>
</dbReference>
<feature type="domain" description="Xaa-Pro dipeptidyl-peptidase C-terminal" evidence="3">
    <location>
        <begin position="379"/>
        <end position="649"/>
    </location>
</feature>
<dbReference type="InterPro" id="IPR005674">
    <property type="entry name" value="CocE/Ser_esterase"/>
</dbReference>
<dbReference type="Pfam" id="PF08530">
    <property type="entry name" value="PepX_C"/>
    <property type="match status" value="1"/>
</dbReference>
<dbReference type="InterPro" id="IPR050585">
    <property type="entry name" value="Xaa-Pro_dipeptidyl-ppase/CocE"/>
</dbReference>
<keyword evidence="2" id="KW-0732">Signal</keyword>
<dbReference type="SUPFAM" id="SSF49785">
    <property type="entry name" value="Galactose-binding domain-like"/>
    <property type="match status" value="1"/>
</dbReference>
<evidence type="ECO:0000313" key="4">
    <source>
        <dbReference type="EMBL" id="MFC4313986.1"/>
    </source>
</evidence>
<dbReference type="Gene3D" id="3.40.50.1820">
    <property type="entry name" value="alpha/beta hydrolase"/>
    <property type="match status" value="1"/>
</dbReference>
<keyword evidence="1 4" id="KW-0378">Hydrolase</keyword>
<dbReference type="SUPFAM" id="SSF53474">
    <property type="entry name" value="alpha/beta-Hydrolases"/>
    <property type="match status" value="1"/>
</dbReference>
<accession>A0ABV8T218</accession>
<dbReference type="PANTHER" id="PTHR43056:SF10">
    <property type="entry name" value="COCE_NOND FAMILY, PUTATIVE (AFU_ORTHOLOGUE AFUA_7G00600)-RELATED"/>
    <property type="match status" value="1"/>
</dbReference>
<keyword evidence="5" id="KW-1185">Reference proteome</keyword>
<dbReference type="InterPro" id="IPR029058">
    <property type="entry name" value="AB_hydrolase_fold"/>
</dbReference>
<dbReference type="GO" id="GO:0016787">
    <property type="term" value="F:hydrolase activity"/>
    <property type="evidence" value="ECO:0007669"/>
    <property type="project" value="UniProtKB-KW"/>
</dbReference>
<comment type="caution">
    <text evidence="4">The sequence shown here is derived from an EMBL/GenBank/DDBJ whole genome shotgun (WGS) entry which is preliminary data.</text>
</comment>
<dbReference type="InterPro" id="IPR013736">
    <property type="entry name" value="Xaa-Pro_dipept_C"/>
</dbReference>
<feature type="signal peptide" evidence="2">
    <location>
        <begin position="1"/>
        <end position="24"/>
    </location>
</feature>
<evidence type="ECO:0000256" key="1">
    <source>
        <dbReference type="ARBA" id="ARBA00022801"/>
    </source>
</evidence>
<dbReference type="InterPro" id="IPR000383">
    <property type="entry name" value="Xaa-Pro-like_dom"/>
</dbReference>
<organism evidence="4 5">
    <name type="scientific">Steroidobacter flavus</name>
    <dbReference type="NCBI Taxonomy" id="1842136"/>
    <lineage>
        <taxon>Bacteria</taxon>
        <taxon>Pseudomonadati</taxon>
        <taxon>Pseudomonadota</taxon>
        <taxon>Gammaproteobacteria</taxon>
        <taxon>Steroidobacterales</taxon>
        <taxon>Steroidobacteraceae</taxon>
        <taxon>Steroidobacter</taxon>
    </lineage>
</organism>
<proteinExistence type="predicted"/>
<dbReference type="NCBIfam" id="TIGR00976">
    <property type="entry name" value="CocE_NonD"/>
    <property type="match status" value="1"/>
</dbReference>
<dbReference type="Proteomes" id="UP001595904">
    <property type="component" value="Unassembled WGS sequence"/>
</dbReference>
<feature type="chain" id="PRO_5046084954" evidence="2">
    <location>
        <begin position="25"/>
        <end position="654"/>
    </location>
</feature>
<dbReference type="Gene3D" id="1.10.3020.10">
    <property type="entry name" value="alpha-amino acid ester hydrolase ( Helical cap domain)"/>
    <property type="match status" value="1"/>
</dbReference>
<dbReference type="RefSeq" id="WP_380604794.1">
    <property type="nucleotide sequence ID" value="NZ_JBHSDU010000015.1"/>
</dbReference>
<gene>
    <name evidence="4" type="ORF">ACFPN2_33235</name>
</gene>
<dbReference type="Gene3D" id="2.60.120.260">
    <property type="entry name" value="Galactose-binding domain-like"/>
    <property type="match status" value="1"/>
</dbReference>
<dbReference type="EMBL" id="JBHSDU010000015">
    <property type="protein sequence ID" value="MFC4313986.1"/>
    <property type="molecule type" value="Genomic_DNA"/>
</dbReference>